<dbReference type="Proteomes" id="UP001150062">
    <property type="component" value="Unassembled WGS sequence"/>
</dbReference>
<dbReference type="SUPFAM" id="SSF48371">
    <property type="entry name" value="ARM repeat"/>
    <property type="match status" value="1"/>
</dbReference>
<feature type="compositionally biased region" description="Basic residues" evidence="1">
    <location>
        <begin position="583"/>
        <end position="599"/>
    </location>
</feature>
<name>A0ABQ8XKH7_9EUKA</name>
<feature type="region of interest" description="Disordered" evidence="1">
    <location>
        <begin position="564"/>
        <end position="705"/>
    </location>
</feature>
<evidence type="ECO:0000313" key="3">
    <source>
        <dbReference type="Proteomes" id="UP001150062"/>
    </source>
</evidence>
<keyword evidence="3" id="KW-1185">Reference proteome</keyword>
<protein>
    <recommendedName>
        <fullName evidence="4">Pre-rRNA-processing protein RIX1</fullName>
    </recommendedName>
</protein>
<comment type="caution">
    <text evidence="2">The sequence shown here is derived from an EMBL/GenBank/DDBJ whole genome shotgun (WGS) entry which is preliminary data.</text>
</comment>
<organism evidence="2 3">
    <name type="scientific">Anaeramoeba flamelloides</name>
    <dbReference type="NCBI Taxonomy" id="1746091"/>
    <lineage>
        <taxon>Eukaryota</taxon>
        <taxon>Metamonada</taxon>
        <taxon>Anaeramoebidae</taxon>
        <taxon>Anaeramoeba</taxon>
    </lineage>
</organism>
<evidence type="ECO:0000313" key="2">
    <source>
        <dbReference type="EMBL" id="KAJ6233152.1"/>
    </source>
</evidence>
<sequence length="801" mass="92042">MAKHFPLIHELEETSETLEHQIRSILEICNEIPSKQIKRYINNLLTSCYSEEPKIKWSSLWILCAILEKHKPELDLNTLGGVMSLSESLLVNVENEIYRSLGIEIFCSVIRCISKQNTLGREVVGHLNKIYKRLIPNERLYNLQYVKIIVCGILNLPNQLRIFSNKLESQTIQHLYQKRNDKDLYLLYSLLPQLSASPSKRWNKLILYLLEIINTQHNILLKDLEKINGRSEFVSKRNDQLFSKGNLIESKYDLRINSFKIKNPECLIENCTTCIKYMLLNIPSQVSLQIPVLCPVEHLVFLSTRTLNLRVSFLKLKNNKKKMKKLNLQDNINYQTINSIQQSGANLIKILTQSISKNNLMLYLNPLLSSLLRSLNRKLPKEITASPNWRNTLINALSHLISKAGNSVPTWAIVRIGDWLLLQITAFSQNSLLAKNGFKLIKNYLTHCSKYIPIQTWIQIDKELLKIALELKNFGLEKKNIFVHVCKAIVSSLAAPRAVVPPFLGIALDLFKNEEHPIFKKGRKLASLLITPRSIPLSESVNENWSKFSLLDFFATSSNETNGKIIKQNDSDDYDDEESENKKTKKKNKNKKKKKKKKKIETESESESESESGGSEEGNVENGKIKSNFNGVNNNEMINTVYDPKQKQAKNTQEKEKEKEIEMKREKEKDVLEKNEMQIEIEKDNENEGNSDHENEDENIDSGLSVVGGFLSNNFTEKNKGTVEKINKLSWMKNQSTEIVTNKPENNDLNIIENESDILKNNDEEVNFETNNTKNFFDSSSDDDEIPDIIDQPPDSDQDSD</sequence>
<proteinExistence type="predicted"/>
<evidence type="ECO:0008006" key="4">
    <source>
        <dbReference type="Google" id="ProtNLM"/>
    </source>
</evidence>
<feature type="compositionally biased region" description="Basic and acidic residues" evidence="1">
    <location>
        <begin position="652"/>
        <end position="693"/>
    </location>
</feature>
<gene>
    <name evidence="2" type="ORF">M0813_30258</name>
</gene>
<feature type="region of interest" description="Disordered" evidence="1">
    <location>
        <begin position="771"/>
        <end position="801"/>
    </location>
</feature>
<feature type="compositionally biased region" description="Polar residues" evidence="1">
    <location>
        <begin position="625"/>
        <end position="638"/>
    </location>
</feature>
<dbReference type="InterPro" id="IPR016024">
    <property type="entry name" value="ARM-type_fold"/>
</dbReference>
<accession>A0ABQ8XKH7</accession>
<reference evidence="2" key="1">
    <citation type="submission" date="2022-08" db="EMBL/GenBank/DDBJ databases">
        <title>Novel sulfate-reducing endosymbionts in the free-living metamonad Anaeramoeba.</title>
        <authorList>
            <person name="Jerlstrom-Hultqvist J."/>
            <person name="Cepicka I."/>
            <person name="Gallot-Lavallee L."/>
            <person name="Salas-Leiva D."/>
            <person name="Curtis B.A."/>
            <person name="Zahonova K."/>
            <person name="Pipaliya S."/>
            <person name="Dacks J."/>
            <person name="Roger A.J."/>
        </authorList>
    </citation>
    <scope>NUCLEOTIDE SEQUENCE</scope>
    <source>
        <strain evidence="2">Schooner1</strain>
    </source>
</reference>
<dbReference type="EMBL" id="JAOAOG010000283">
    <property type="protein sequence ID" value="KAJ6233152.1"/>
    <property type="molecule type" value="Genomic_DNA"/>
</dbReference>
<feature type="compositionally biased region" description="Acidic residues" evidence="1">
    <location>
        <begin position="780"/>
        <end position="801"/>
    </location>
</feature>
<evidence type="ECO:0000256" key="1">
    <source>
        <dbReference type="SAM" id="MobiDB-lite"/>
    </source>
</evidence>